<sequence>MQWIIGFLGSFLIAGAAFWKKSLSISGALMAICLGTVMYALVSPAWYGTVIAFFVSSSLLTKWKHNTKKSIEEGYEKSGKRDAGQVWANGGIALILSITYYIWPVSIFWWFFIGVMATVNADTWATEIGSLSKKPPRSILTFKKVTPGISGGVSALGLFSSMLGGGFIGLAASLFSAKLEMEMIFFYILMGMISGFIGALTDSFIGAKLQVMYYCEKCKKEVESFEHCSHHARRVRGWKWMNNDRVNMISSVVGGLVAMLMGILFI</sequence>
<dbReference type="PANTHER" id="PTHR13353">
    <property type="entry name" value="TRANSMEMBRANE PROTEIN 19"/>
    <property type="match status" value="1"/>
</dbReference>
<feature type="transmembrane region" description="Helical" evidence="6">
    <location>
        <begin position="149"/>
        <end position="172"/>
    </location>
</feature>
<evidence type="ECO:0000256" key="2">
    <source>
        <dbReference type="ARBA" id="ARBA00009012"/>
    </source>
</evidence>
<keyword evidence="3 6" id="KW-0812">Transmembrane</keyword>
<evidence type="ECO:0000256" key="3">
    <source>
        <dbReference type="ARBA" id="ARBA00022692"/>
    </source>
</evidence>
<evidence type="ECO:0000256" key="6">
    <source>
        <dbReference type="SAM" id="Phobius"/>
    </source>
</evidence>
<dbReference type="Pfam" id="PF01940">
    <property type="entry name" value="DUF92"/>
    <property type="match status" value="1"/>
</dbReference>
<organism evidence="7 8">
    <name type="scientific">Chengkuizengella axinellae</name>
    <dbReference type="NCBI Taxonomy" id="3064388"/>
    <lineage>
        <taxon>Bacteria</taxon>
        <taxon>Bacillati</taxon>
        <taxon>Bacillota</taxon>
        <taxon>Bacilli</taxon>
        <taxon>Bacillales</taxon>
        <taxon>Paenibacillaceae</taxon>
        <taxon>Chengkuizengella</taxon>
    </lineage>
</organism>
<feature type="transmembrane region" description="Helical" evidence="6">
    <location>
        <begin position="86"/>
        <end position="103"/>
    </location>
</feature>
<protein>
    <submittedName>
        <fullName evidence="7">DUF92 domain-containing protein</fullName>
    </submittedName>
</protein>
<feature type="transmembrane region" description="Helical" evidence="6">
    <location>
        <begin position="184"/>
        <end position="205"/>
    </location>
</feature>
<evidence type="ECO:0000256" key="5">
    <source>
        <dbReference type="ARBA" id="ARBA00023136"/>
    </source>
</evidence>
<comment type="similarity">
    <text evidence="2">Belongs to the TMEM19 family.</text>
</comment>
<dbReference type="EMBL" id="JAVAMP010000003">
    <property type="protein sequence ID" value="MDP5274504.1"/>
    <property type="molecule type" value="Genomic_DNA"/>
</dbReference>
<evidence type="ECO:0000256" key="4">
    <source>
        <dbReference type="ARBA" id="ARBA00022989"/>
    </source>
</evidence>
<keyword evidence="5 6" id="KW-0472">Membrane</keyword>
<accession>A0ABT9IYR4</accession>
<comment type="caution">
    <text evidence="7">The sequence shown here is derived from an EMBL/GenBank/DDBJ whole genome shotgun (WGS) entry which is preliminary data.</text>
</comment>
<proteinExistence type="inferred from homology"/>
<dbReference type="Proteomes" id="UP001231941">
    <property type="component" value="Unassembled WGS sequence"/>
</dbReference>
<evidence type="ECO:0000256" key="1">
    <source>
        <dbReference type="ARBA" id="ARBA00004141"/>
    </source>
</evidence>
<keyword evidence="4 6" id="KW-1133">Transmembrane helix</keyword>
<keyword evidence="8" id="KW-1185">Reference proteome</keyword>
<comment type="subcellular location">
    <subcellularLocation>
        <location evidence="1">Membrane</location>
        <topology evidence="1">Multi-pass membrane protein</topology>
    </subcellularLocation>
</comment>
<feature type="transmembrane region" description="Helical" evidence="6">
    <location>
        <begin position="27"/>
        <end position="60"/>
    </location>
</feature>
<dbReference type="PANTHER" id="PTHR13353:SF5">
    <property type="entry name" value="TRANSMEMBRANE PROTEIN 19"/>
    <property type="match status" value="1"/>
</dbReference>
<name>A0ABT9IYR4_9BACL</name>
<dbReference type="InterPro" id="IPR002794">
    <property type="entry name" value="DUF92_TMEM19"/>
</dbReference>
<evidence type="ECO:0000313" key="8">
    <source>
        <dbReference type="Proteomes" id="UP001231941"/>
    </source>
</evidence>
<reference evidence="7 8" key="1">
    <citation type="submission" date="2023-08" db="EMBL/GenBank/DDBJ databases">
        <authorList>
            <person name="Park J.-S."/>
        </authorList>
    </citation>
    <scope>NUCLEOTIDE SEQUENCE [LARGE SCALE GENOMIC DNA]</scope>
    <source>
        <strain evidence="7 8">2205SS18-9</strain>
    </source>
</reference>
<feature type="transmembrane region" description="Helical" evidence="6">
    <location>
        <begin position="246"/>
        <end position="265"/>
    </location>
</feature>
<gene>
    <name evidence="7" type="ORF">Q5Y73_10315</name>
</gene>
<evidence type="ECO:0000313" key="7">
    <source>
        <dbReference type="EMBL" id="MDP5274504.1"/>
    </source>
</evidence>